<evidence type="ECO:0000256" key="1">
    <source>
        <dbReference type="SAM" id="MobiDB-lite"/>
    </source>
</evidence>
<proteinExistence type="predicted"/>
<keyword evidence="4" id="KW-1185">Reference proteome</keyword>
<name>A0A1G4KJG5_9SACH</name>
<protein>
    <submittedName>
        <fullName evidence="3">LANO_0G11826g1_1</fullName>
    </submittedName>
</protein>
<evidence type="ECO:0000313" key="3">
    <source>
        <dbReference type="EMBL" id="SCV04701.1"/>
    </source>
</evidence>
<dbReference type="InterPro" id="IPR053274">
    <property type="entry name" value="Fluconazole_resistance"/>
</dbReference>
<dbReference type="Proteomes" id="UP000189911">
    <property type="component" value="Chromosome G"/>
</dbReference>
<evidence type="ECO:0000313" key="4">
    <source>
        <dbReference type="Proteomes" id="UP000189911"/>
    </source>
</evidence>
<feature type="region of interest" description="Disordered" evidence="1">
    <location>
        <begin position="35"/>
        <end position="103"/>
    </location>
</feature>
<accession>A0A1G4KJG5</accession>
<sequence>MKTGYRKSSSNIPLKSSIRHFLQKCRVGLHKISREALDSDSAEESSNVNGLFEADPKRQGLRERVSEERNSSTSVTLTRELRLTDEEDDELEPDSMDNSENDPSAKELQTFATYDAVQECAKLRSKVGEPFAQGDQIWQRRRELWVKPTEDAQPKLAERNREKFNEIAPRHYARIYRKLVVESIALKRSLNLQDAIKVINAGWVETQKWERAANGLA</sequence>
<dbReference type="AlphaFoldDB" id="A0A1G4KJG5"/>
<dbReference type="PANTHER" id="PTHR28065">
    <property type="entry name" value="FREQUENIN"/>
    <property type="match status" value="1"/>
</dbReference>
<dbReference type="Pfam" id="PF13259">
    <property type="entry name" value="clamp_Gag1-like"/>
    <property type="match status" value="1"/>
</dbReference>
<dbReference type="PANTHER" id="PTHR28065:SF1">
    <property type="entry name" value="DUF4050 DOMAIN-CONTAINING PROTEIN"/>
    <property type="match status" value="1"/>
</dbReference>
<organism evidence="3 4">
    <name type="scientific">Lachancea nothofagi CBS 11611</name>
    <dbReference type="NCBI Taxonomy" id="1266666"/>
    <lineage>
        <taxon>Eukaryota</taxon>
        <taxon>Fungi</taxon>
        <taxon>Dikarya</taxon>
        <taxon>Ascomycota</taxon>
        <taxon>Saccharomycotina</taxon>
        <taxon>Saccharomycetes</taxon>
        <taxon>Saccharomycetales</taxon>
        <taxon>Saccharomycetaceae</taxon>
        <taxon>Lachancea</taxon>
    </lineage>
</organism>
<dbReference type="EMBL" id="LT598453">
    <property type="protein sequence ID" value="SCV04701.1"/>
    <property type="molecule type" value="Genomic_DNA"/>
</dbReference>
<evidence type="ECO:0000259" key="2">
    <source>
        <dbReference type="Pfam" id="PF13259"/>
    </source>
</evidence>
<feature type="compositionally biased region" description="Basic and acidic residues" evidence="1">
    <location>
        <begin position="54"/>
        <end position="70"/>
    </location>
</feature>
<feature type="compositionally biased region" description="Acidic residues" evidence="1">
    <location>
        <begin position="85"/>
        <end position="100"/>
    </location>
</feature>
<reference evidence="4" key="1">
    <citation type="submission" date="2016-03" db="EMBL/GenBank/DDBJ databases">
        <authorList>
            <person name="Devillers Hugo."/>
        </authorList>
    </citation>
    <scope>NUCLEOTIDE SEQUENCE [LARGE SCALE GENOMIC DNA]</scope>
</reference>
<feature type="domain" description="Gag1-like clamp" evidence="2">
    <location>
        <begin position="121"/>
        <end position="210"/>
    </location>
</feature>
<gene>
    <name evidence="3" type="ORF">LANO_0G11826G</name>
</gene>
<dbReference type="InterPro" id="IPR025124">
    <property type="entry name" value="Gag1-like_clamp"/>
</dbReference>
<dbReference type="OrthoDB" id="5576875at2759"/>